<dbReference type="EMBL" id="RCMV01000123">
    <property type="protein sequence ID" value="KAG3224112.1"/>
    <property type="molecule type" value="Genomic_DNA"/>
</dbReference>
<reference evidence="14 15" key="1">
    <citation type="submission" date="2018-01" db="EMBL/GenBank/DDBJ databases">
        <title>Draft genome of the strawberry crown rot pathogen Phytophthora cactorum.</title>
        <authorList>
            <person name="Armitage A.D."/>
            <person name="Lysoe E."/>
            <person name="Nellist C.F."/>
            <person name="Harrison R.J."/>
            <person name="Brurberg M.B."/>
        </authorList>
    </citation>
    <scope>NUCLEOTIDE SEQUENCE [LARGE SCALE GENOMIC DNA]</scope>
    <source>
        <strain evidence="14 15">10300</strain>
    </source>
</reference>
<dbReference type="PANTHER" id="PTHR12837">
    <property type="entry name" value="POLY ADP-RIBOSE GLYCOHYDROLASE"/>
    <property type="match status" value="1"/>
</dbReference>
<comment type="caution">
    <text evidence="14">The sequence shown here is derived from an EMBL/GenBank/DDBJ whole genome shotgun (WGS) entry which is preliminary data.</text>
</comment>
<evidence type="ECO:0000313" key="15">
    <source>
        <dbReference type="Proteomes" id="UP000251314"/>
    </source>
</evidence>
<dbReference type="GO" id="GO:0005975">
    <property type="term" value="P:carbohydrate metabolic process"/>
    <property type="evidence" value="ECO:0007669"/>
    <property type="project" value="InterPro"/>
</dbReference>
<organism evidence="14 15">
    <name type="scientific">Phytophthora cactorum</name>
    <dbReference type="NCBI Taxonomy" id="29920"/>
    <lineage>
        <taxon>Eukaryota</taxon>
        <taxon>Sar</taxon>
        <taxon>Stramenopiles</taxon>
        <taxon>Oomycota</taxon>
        <taxon>Peronosporomycetes</taxon>
        <taxon>Peronosporales</taxon>
        <taxon>Peronosporaceae</taxon>
        <taxon>Phytophthora</taxon>
    </lineage>
</organism>
<feature type="compositionally biased region" description="Polar residues" evidence="6">
    <location>
        <begin position="745"/>
        <end position="756"/>
    </location>
</feature>
<dbReference type="VEuPathDB" id="FungiDB:PC110_g9251"/>
<dbReference type="Proteomes" id="UP000735874">
    <property type="component" value="Unassembled WGS sequence"/>
</dbReference>
<name>A0A329SFW0_9STRA</name>
<dbReference type="GO" id="GO:0005737">
    <property type="term" value="C:cytoplasm"/>
    <property type="evidence" value="ECO:0007669"/>
    <property type="project" value="TreeGrafter"/>
</dbReference>
<dbReference type="InterPro" id="IPR036420">
    <property type="entry name" value="BRCT_dom_sf"/>
</dbReference>
<dbReference type="InterPro" id="IPR007724">
    <property type="entry name" value="Poly_GlycHdrlase"/>
</dbReference>
<feature type="active site" evidence="4">
    <location>
        <position position="464"/>
    </location>
</feature>
<evidence type="ECO:0000313" key="12">
    <source>
        <dbReference type="EMBL" id="KAG2992756.1"/>
    </source>
</evidence>
<evidence type="ECO:0000256" key="1">
    <source>
        <dbReference type="ARBA" id="ARBA00009545"/>
    </source>
</evidence>
<dbReference type="EMBL" id="RCMG01000152">
    <property type="protein sequence ID" value="KAG2861522.1"/>
    <property type="molecule type" value="Genomic_DNA"/>
</dbReference>
<proteinExistence type="inferred from homology"/>
<feature type="binding site" evidence="5">
    <location>
        <position position="448"/>
    </location>
    <ligand>
        <name>substrate</name>
    </ligand>
</feature>
<dbReference type="OrthoDB" id="1937899at2759"/>
<feature type="binding site" evidence="5">
    <location>
        <position position="462"/>
    </location>
    <ligand>
        <name>substrate</name>
    </ligand>
</feature>
<evidence type="ECO:0000313" key="14">
    <source>
        <dbReference type="EMBL" id="RAW34422.1"/>
    </source>
</evidence>
<dbReference type="Pfam" id="PF20811">
    <property type="entry name" value="PARG_cat_N"/>
    <property type="match status" value="1"/>
</dbReference>
<dbReference type="Proteomes" id="UP000760860">
    <property type="component" value="Unassembled WGS sequence"/>
</dbReference>
<dbReference type="InterPro" id="IPR046372">
    <property type="entry name" value="PARG_cat_C"/>
</dbReference>
<dbReference type="EMBL" id="RCMK01000075">
    <property type="protein sequence ID" value="KAG2950185.1"/>
    <property type="molecule type" value="Genomic_DNA"/>
</dbReference>
<dbReference type="Proteomes" id="UP000774804">
    <property type="component" value="Unassembled WGS sequence"/>
</dbReference>
<evidence type="ECO:0000313" key="13">
    <source>
        <dbReference type="EMBL" id="KAG3224112.1"/>
    </source>
</evidence>
<dbReference type="Gene3D" id="3.40.50.10190">
    <property type="entry name" value="BRCT domain"/>
    <property type="match status" value="1"/>
</dbReference>
<feature type="domain" description="PARG helical" evidence="8">
    <location>
        <begin position="204"/>
        <end position="384"/>
    </location>
</feature>
<accession>A0A329SFW0</accession>
<evidence type="ECO:0000313" key="9">
    <source>
        <dbReference type="EMBL" id="KAG2861522.1"/>
    </source>
</evidence>
<feature type="active site" evidence="4">
    <location>
        <position position="463"/>
    </location>
</feature>
<dbReference type="AlphaFoldDB" id="A0A329SFW0"/>
<dbReference type="STRING" id="29920.A0A329SFW0"/>
<evidence type="ECO:0000313" key="10">
    <source>
        <dbReference type="EMBL" id="KAG2943887.1"/>
    </source>
</evidence>
<evidence type="ECO:0000256" key="2">
    <source>
        <dbReference type="ARBA" id="ARBA00012255"/>
    </source>
</evidence>
<gene>
    <name evidence="14" type="ORF">PC110_g9251</name>
    <name evidence="9" type="ORF">PC113_g7099</name>
    <name evidence="10" type="ORF">PC115_g551</name>
    <name evidence="11" type="ORF">PC117_g4629</name>
    <name evidence="12" type="ORF">PC118_g4395</name>
    <name evidence="13" type="ORF">PC129_g5252</name>
</gene>
<feature type="binding site" evidence="5">
    <location>
        <position position="503"/>
    </location>
    <ligand>
        <name>substrate</name>
    </ligand>
</feature>
<dbReference type="GO" id="GO:0009225">
    <property type="term" value="P:nucleotide-sugar metabolic process"/>
    <property type="evidence" value="ECO:0007669"/>
    <property type="project" value="TreeGrafter"/>
</dbReference>
<evidence type="ECO:0000256" key="4">
    <source>
        <dbReference type="PIRSR" id="PIRSR607724-1"/>
    </source>
</evidence>
<dbReference type="Pfam" id="PF05028">
    <property type="entry name" value="PARG_cat_C"/>
    <property type="match status" value="1"/>
</dbReference>
<protein>
    <recommendedName>
        <fullName evidence="2">poly(ADP-ribose) glycohydrolase</fullName>
        <ecNumber evidence="2">3.2.1.143</ecNumber>
    </recommendedName>
</protein>
<keyword evidence="3" id="KW-0378">Hydrolase</keyword>
<dbReference type="Proteomes" id="UP000251314">
    <property type="component" value="Unassembled WGS sequence"/>
</dbReference>
<evidence type="ECO:0000313" key="11">
    <source>
        <dbReference type="EMBL" id="KAG2950185.1"/>
    </source>
</evidence>
<evidence type="ECO:0000256" key="3">
    <source>
        <dbReference type="ARBA" id="ARBA00022801"/>
    </source>
</evidence>
<dbReference type="EC" id="3.2.1.143" evidence="2"/>
<sequence length="756" mass="84781">MTRRFSLGGAAFAFHCLPPTERHELTALLQSNNGALYDVADTVNPDFVYVITSYWADCEPAASLANVPLHLVTRFWLQETLRLERWLRPDSHPFFEPPARPSDMWLQYPAQYQDAADQDEVDADGGVTMQDPSPLGSTGHRMRLPCSPSFLFRGEVPLWPYITAMLAQPIRDTHDLSSRLQLVTLSDPRRRFNCLEYAVNELLKHEEQTKFFRDVLPEMARLVLNMPQLFATPPPLLTPLEADEHAESNSVSSSGATQAGESSDSSNKARVATQTHRFTKLEVLTLVCGCFFGIFPEQDIVKCVQPDDSPQNKKAGRRSSNDDDVIEFPYFTAVRMFSAPGNMGRLVVLKAQKIRCLLQYFLRVVPRALSDRTALSTEVIDFTRVGVPLPLAQGRIRPEQTPQELLKMLEPGESNTDAVPHPQLCGARCVSDTLIEDLDKHLQIDFANKFAGGGVLNSGCVQEEIRFLLSPELLVSCLVFAKLEPHEAFVIHGTERYSAYQGYGGSFVYSGNFEDTTSFETSPDGCLRRQCVIVGIDATDYGSARVERQYTRGHVWRDLVKAFAGFAYPDAHDGKLWWPVATGNWGCGVFQGDRELKFLIQWLAASIRQRELVYVLFERDLDLQTKVDPLLTLATCAKAREWDRQSGGVMQWLTEFLFNELSAGRGTRGVQSVLTRASRSLEQTLASLQLPPKNQQQDTESELKQLPQDSPVSLGSKQEPSATPRREEPSVGSSEATKKKPKTMHQMTMQDFFSTK</sequence>
<keyword evidence="15" id="KW-1185">Reference proteome</keyword>
<feature type="domain" description="PARG catalytic Macro" evidence="7">
    <location>
        <begin position="424"/>
        <end position="619"/>
    </location>
</feature>
<dbReference type="EMBL" id="RCML01000082">
    <property type="protein sequence ID" value="KAG2992756.1"/>
    <property type="molecule type" value="Genomic_DNA"/>
</dbReference>
<dbReference type="InterPro" id="IPR048362">
    <property type="entry name" value="PARG_helical"/>
</dbReference>
<dbReference type="GO" id="GO:0004649">
    <property type="term" value="F:poly(ADP-ribose) glycohydrolase activity"/>
    <property type="evidence" value="ECO:0007669"/>
    <property type="project" value="UniProtKB-EC"/>
</dbReference>
<evidence type="ECO:0000256" key="6">
    <source>
        <dbReference type="SAM" id="MobiDB-lite"/>
    </source>
</evidence>
<dbReference type="EMBL" id="RCMI01000006">
    <property type="protein sequence ID" value="KAG2943887.1"/>
    <property type="molecule type" value="Genomic_DNA"/>
</dbReference>
<feature type="region of interest" description="Disordered" evidence="6">
    <location>
        <begin position="235"/>
        <end position="268"/>
    </location>
</feature>
<evidence type="ECO:0000259" key="8">
    <source>
        <dbReference type="Pfam" id="PF20811"/>
    </source>
</evidence>
<dbReference type="GO" id="GO:0005634">
    <property type="term" value="C:nucleus"/>
    <property type="evidence" value="ECO:0007669"/>
    <property type="project" value="TreeGrafter"/>
</dbReference>
<reference evidence="9" key="2">
    <citation type="submission" date="2018-10" db="EMBL/GenBank/DDBJ databases">
        <title>Effector identification in a new, highly contiguous assembly of the strawberry crown rot pathogen Phytophthora cactorum.</title>
        <authorList>
            <person name="Armitage A.D."/>
            <person name="Nellist C.F."/>
            <person name="Bates H."/>
            <person name="Vickerstaff R.J."/>
            <person name="Harrison R.J."/>
        </authorList>
    </citation>
    <scope>NUCLEOTIDE SEQUENCE</scope>
    <source>
        <strain evidence="9">15-7</strain>
        <strain evidence="10">4032</strain>
        <strain evidence="11">4040</strain>
        <strain evidence="12">P415</strain>
        <strain evidence="13">P421</strain>
    </source>
</reference>
<feature type="region of interest" description="Disordered" evidence="6">
    <location>
        <begin position="691"/>
        <end position="756"/>
    </location>
</feature>
<comment type="similarity">
    <text evidence="1">Belongs to the poly(ADP-ribose) glycohydrolase family.</text>
</comment>
<evidence type="ECO:0000256" key="5">
    <source>
        <dbReference type="PIRSR" id="PIRSR607724-2"/>
    </source>
</evidence>
<dbReference type="Proteomes" id="UP000697107">
    <property type="component" value="Unassembled WGS sequence"/>
</dbReference>
<feature type="active site" evidence="4">
    <location>
        <position position="445"/>
    </location>
</feature>
<dbReference type="PANTHER" id="PTHR12837:SF0">
    <property type="entry name" value="POLY(ADP-RIBOSE) GLYCOHYDROLASE"/>
    <property type="match status" value="1"/>
</dbReference>
<dbReference type="Proteomes" id="UP000736787">
    <property type="component" value="Unassembled WGS sequence"/>
</dbReference>
<dbReference type="EMBL" id="MJFZ01000201">
    <property type="protein sequence ID" value="RAW34422.1"/>
    <property type="molecule type" value="Genomic_DNA"/>
</dbReference>
<dbReference type="GO" id="GO:0006282">
    <property type="term" value="P:regulation of DNA repair"/>
    <property type="evidence" value="ECO:0007669"/>
    <property type="project" value="InterPro"/>
</dbReference>
<evidence type="ECO:0000259" key="7">
    <source>
        <dbReference type="Pfam" id="PF05028"/>
    </source>
</evidence>
<feature type="compositionally biased region" description="Polar residues" evidence="6">
    <location>
        <begin position="248"/>
        <end position="268"/>
    </location>
</feature>
<dbReference type="GO" id="GO:1990966">
    <property type="term" value="P:ATP generation from poly-ADP-D-ribose"/>
    <property type="evidence" value="ECO:0007669"/>
    <property type="project" value="TreeGrafter"/>
</dbReference>
<feature type="compositionally biased region" description="Polar residues" evidence="6">
    <location>
        <begin position="707"/>
        <end position="721"/>
    </location>
</feature>